<evidence type="ECO:0000313" key="5">
    <source>
        <dbReference type="EMBL" id="KAH0620943.1"/>
    </source>
</evidence>
<keyword evidence="6" id="KW-1185">Reference proteome</keyword>
<keyword evidence="1" id="KW-0677">Repeat</keyword>
<evidence type="ECO:0000313" key="6">
    <source>
        <dbReference type="Proteomes" id="UP000826234"/>
    </source>
</evidence>
<dbReference type="SUPFAM" id="SSF50985">
    <property type="entry name" value="RCC1/BLIP-II"/>
    <property type="match status" value="1"/>
</dbReference>
<dbReference type="InterPro" id="IPR000408">
    <property type="entry name" value="Reg_chr_condens"/>
</dbReference>
<comment type="caution">
    <text evidence="5">The sequence shown here is derived from an EMBL/GenBank/DDBJ whole genome shotgun (WGS) entry which is preliminary data.</text>
</comment>
<dbReference type="PROSITE" id="PS00626">
    <property type="entry name" value="RCC1_2"/>
    <property type="match status" value="1"/>
</dbReference>
<feature type="repeat" description="RCC1" evidence="2">
    <location>
        <begin position="181"/>
        <end position="241"/>
    </location>
</feature>
<dbReference type="PANTHER" id="PTHR22872">
    <property type="entry name" value="BTK-BINDING PROTEIN-RELATED"/>
    <property type="match status" value="1"/>
</dbReference>
<dbReference type="Proteomes" id="UP000826234">
    <property type="component" value="Unassembled WGS sequence"/>
</dbReference>
<accession>A0ABQ7SUC7</accession>
<dbReference type="PRINTS" id="PR00633">
    <property type="entry name" value="RCCNDNSATION"/>
</dbReference>
<feature type="region of interest" description="Disordered" evidence="3">
    <location>
        <begin position="194"/>
        <end position="216"/>
    </location>
</feature>
<feature type="repeat" description="RCC1" evidence="2">
    <location>
        <begin position="69"/>
        <end position="127"/>
    </location>
</feature>
<organism evidence="5 6">
    <name type="scientific">Phrynosoma platyrhinos</name>
    <name type="common">Desert horned lizard</name>
    <dbReference type="NCBI Taxonomy" id="52577"/>
    <lineage>
        <taxon>Eukaryota</taxon>
        <taxon>Metazoa</taxon>
        <taxon>Chordata</taxon>
        <taxon>Craniata</taxon>
        <taxon>Vertebrata</taxon>
        <taxon>Euteleostomi</taxon>
        <taxon>Lepidosauria</taxon>
        <taxon>Squamata</taxon>
        <taxon>Bifurcata</taxon>
        <taxon>Unidentata</taxon>
        <taxon>Episquamata</taxon>
        <taxon>Toxicofera</taxon>
        <taxon>Iguania</taxon>
        <taxon>Phrynosomatidae</taxon>
        <taxon>Phrynosomatinae</taxon>
        <taxon>Phrynosoma</taxon>
    </lineage>
</organism>
<dbReference type="InterPro" id="IPR009091">
    <property type="entry name" value="RCC1/BLIP-II"/>
</dbReference>
<gene>
    <name evidence="5" type="ORF">JD844_021860</name>
</gene>
<feature type="non-terminal residue" evidence="5">
    <location>
        <position position="244"/>
    </location>
</feature>
<reference evidence="5 6" key="1">
    <citation type="journal article" date="2022" name="Gigascience">
        <title>A chromosome-level genome assembly and annotation of the desert horned lizard, Phrynosoma platyrhinos, provides insight into chromosomal rearrangements among reptiles.</title>
        <authorList>
            <person name="Koochekian N."/>
            <person name="Ascanio A."/>
            <person name="Farleigh K."/>
            <person name="Card D.C."/>
            <person name="Schield D.R."/>
            <person name="Castoe T.A."/>
            <person name="Jezkova T."/>
        </authorList>
    </citation>
    <scope>NUCLEOTIDE SEQUENCE [LARGE SCALE GENOMIC DNA]</scope>
    <source>
        <strain evidence="5">NK-2021</strain>
    </source>
</reference>
<dbReference type="InterPro" id="IPR058923">
    <property type="entry name" value="RCC1-like_dom"/>
</dbReference>
<proteinExistence type="predicted"/>
<sequence>MQVACGWDFTIVLAGGGQVFSCGSNSFGQLGHSLTSGRGTVPERIVSLQDKVINVAAGLRHALAVTENGSVFQWGIGMASQAKRVCQGKIVPSFLRAREPCKVTGLENTRVKSVASGSSHASALTDEGEVYVWGSNKHRQLVSKDDFLLKPQKIEACYFEDEKVSKVWNGWTHMMAQTETGKVFTWGRGDYGQLGRSELPNEQQDQDGKRSDEHSLKEPLHFPGIVSTLTGASQVRKSHASHLF</sequence>
<feature type="repeat" description="RCC1" evidence="2">
    <location>
        <begin position="128"/>
        <end position="180"/>
    </location>
</feature>
<dbReference type="EMBL" id="JAIPUX010003289">
    <property type="protein sequence ID" value="KAH0620943.1"/>
    <property type="molecule type" value="Genomic_DNA"/>
</dbReference>
<feature type="compositionally biased region" description="Basic and acidic residues" evidence="3">
    <location>
        <begin position="206"/>
        <end position="216"/>
    </location>
</feature>
<dbReference type="Gene3D" id="2.130.10.30">
    <property type="entry name" value="Regulator of chromosome condensation 1/beta-lactamase-inhibitor protein II"/>
    <property type="match status" value="2"/>
</dbReference>
<feature type="repeat" description="RCC1" evidence="2">
    <location>
        <begin position="17"/>
        <end position="68"/>
    </location>
</feature>
<dbReference type="Pfam" id="PF25390">
    <property type="entry name" value="WD40_RLD"/>
    <property type="match status" value="1"/>
</dbReference>
<protein>
    <recommendedName>
        <fullName evidence="4">RCC1-like domain-containing protein</fullName>
    </recommendedName>
</protein>
<dbReference type="InterPro" id="IPR051625">
    <property type="entry name" value="Signaling_Regulatory_Domain"/>
</dbReference>
<evidence type="ECO:0000256" key="1">
    <source>
        <dbReference type="ARBA" id="ARBA00022737"/>
    </source>
</evidence>
<feature type="domain" description="RCC1-like" evidence="4">
    <location>
        <begin position="2"/>
        <end position="230"/>
    </location>
</feature>
<evidence type="ECO:0000256" key="3">
    <source>
        <dbReference type="SAM" id="MobiDB-lite"/>
    </source>
</evidence>
<dbReference type="PROSITE" id="PS50012">
    <property type="entry name" value="RCC1_3"/>
    <property type="match status" value="4"/>
</dbReference>
<name>A0ABQ7SUC7_PHRPL</name>
<evidence type="ECO:0000259" key="4">
    <source>
        <dbReference type="Pfam" id="PF25390"/>
    </source>
</evidence>
<evidence type="ECO:0000256" key="2">
    <source>
        <dbReference type="PROSITE-ProRule" id="PRU00235"/>
    </source>
</evidence>